<organism evidence="2 3">
    <name type="scientific">Protopolystoma xenopodis</name>
    <dbReference type="NCBI Taxonomy" id="117903"/>
    <lineage>
        <taxon>Eukaryota</taxon>
        <taxon>Metazoa</taxon>
        <taxon>Spiralia</taxon>
        <taxon>Lophotrochozoa</taxon>
        <taxon>Platyhelminthes</taxon>
        <taxon>Monogenea</taxon>
        <taxon>Polyopisthocotylea</taxon>
        <taxon>Polystomatidea</taxon>
        <taxon>Polystomatidae</taxon>
        <taxon>Protopolystoma</taxon>
    </lineage>
</organism>
<accession>A0A448WX85</accession>
<protein>
    <submittedName>
        <fullName evidence="2">Uncharacterized protein</fullName>
    </submittedName>
</protein>
<reference evidence="2" key="1">
    <citation type="submission" date="2018-11" db="EMBL/GenBank/DDBJ databases">
        <authorList>
            <consortium name="Pathogen Informatics"/>
        </authorList>
    </citation>
    <scope>NUCLEOTIDE SEQUENCE</scope>
</reference>
<keyword evidence="3" id="KW-1185">Reference proteome</keyword>
<comment type="caution">
    <text evidence="2">The sequence shown here is derived from an EMBL/GenBank/DDBJ whole genome shotgun (WGS) entry which is preliminary data.</text>
</comment>
<dbReference type="EMBL" id="CAAALY010056087">
    <property type="protein sequence ID" value="VEL22377.1"/>
    <property type="molecule type" value="Genomic_DNA"/>
</dbReference>
<name>A0A448WX85_9PLAT</name>
<evidence type="ECO:0000313" key="3">
    <source>
        <dbReference type="Proteomes" id="UP000784294"/>
    </source>
</evidence>
<gene>
    <name evidence="2" type="ORF">PXEA_LOCUS15817</name>
</gene>
<feature type="compositionally biased region" description="Basic and acidic residues" evidence="1">
    <location>
        <begin position="142"/>
        <end position="168"/>
    </location>
</feature>
<feature type="compositionally biased region" description="Polar residues" evidence="1">
    <location>
        <begin position="125"/>
        <end position="140"/>
    </location>
</feature>
<feature type="region of interest" description="Disordered" evidence="1">
    <location>
        <begin position="62"/>
        <end position="221"/>
    </location>
</feature>
<proteinExistence type="predicted"/>
<dbReference type="AlphaFoldDB" id="A0A448WX85"/>
<feature type="compositionally biased region" description="Basic and acidic residues" evidence="1">
    <location>
        <begin position="106"/>
        <end position="124"/>
    </location>
</feature>
<sequence length="256" mass="27929">MPRKGSFVILPESDACGLIAALAAKARNSNGQCASLTVMEEDLLIMSHRRRSSIAQLARQVDAYPDDSDEAISSSANRHETSKTSGPTVRDTAASKSTGYQFEDSGGCHDGKAAKETPKVESEVKGQTNSPREGQPSQEVKASVEQESTRSEWKNKEAQPRGHEEHEAQCSAGQSKGGMSVAGKGEKGKNRPKKRWWRLGQKSTESAPAKATSDSVDNSSNVSSFQLNSLFISALKPVFFDSRRQRRHQFNQTESR</sequence>
<evidence type="ECO:0000256" key="1">
    <source>
        <dbReference type="SAM" id="MobiDB-lite"/>
    </source>
</evidence>
<dbReference type="Proteomes" id="UP000784294">
    <property type="component" value="Unassembled WGS sequence"/>
</dbReference>
<evidence type="ECO:0000313" key="2">
    <source>
        <dbReference type="EMBL" id="VEL22377.1"/>
    </source>
</evidence>